<protein>
    <submittedName>
        <fullName evidence="1">Signal protein PDZ</fullName>
    </submittedName>
</protein>
<evidence type="ECO:0000313" key="2">
    <source>
        <dbReference type="Proteomes" id="UP000248039"/>
    </source>
</evidence>
<feature type="non-terminal residue" evidence="1">
    <location>
        <position position="1"/>
    </location>
</feature>
<keyword evidence="2" id="KW-1185">Reference proteome</keyword>
<feature type="non-terminal residue" evidence="1">
    <location>
        <position position="70"/>
    </location>
</feature>
<sequence>TLAAVDQETNGSAAPGIGFAIPSATITSIADQLIKNGKVTNSGRAGLGITARTYYGSDYKPAGVAIVSTT</sequence>
<comment type="caution">
    <text evidence="1">The sequence shown here is derived from an EMBL/GenBank/DDBJ whole genome shotgun (WGS) entry which is preliminary data.</text>
</comment>
<accession>A0A2V4MS75</accession>
<reference evidence="1 2" key="1">
    <citation type="submission" date="2018-03" db="EMBL/GenBank/DDBJ databases">
        <title>Bioinformatic expansion and discovery of thiopeptide antibiotics.</title>
        <authorList>
            <person name="Schwalen C.J."/>
            <person name="Hudson G.A."/>
            <person name="Mitchell D.A."/>
        </authorList>
    </citation>
    <scope>NUCLEOTIDE SEQUENCE [LARGE SCALE GENOMIC DNA]</scope>
    <source>
        <strain evidence="1 2">ATCC 21389</strain>
    </source>
</reference>
<dbReference type="AlphaFoldDB" id="A0A2V4MS75"/>
<dbReference type="Proteomes" id="UP000248039">
    <property type="component" value="Unassembled WGS sequence"/>
</dbReference>
<dbReference type="Gene3D" id="2.40.10.10">
    <property type="entry name" value="Trypsin-like serine proteases"/>
    <property type="match status" value="1"/>
</dbReference>
<gene>
    <name evidence="1" type="ORF">C7C46_33165</name>
</gene>
<evidence type="ECO:0000313" key="1">
    <source>
        <dbReference type="EMBL" id="PYC63471.1"/>
    </source>
</evidence>
<name>A0A2V4MS75_9ACTN</name>
<organism evidence="1 2">
    <name type="scientific">Streptomyces tateyamensis</name>
    <dbReference type="NCBI Taxonomy" id="565073"/>
    <lineage>
        <taxon>Bacteria</taxon>
        <taxon>Bacillati</taxon>
        <taxon>Actinomycetota</taxon>
        <taxon>Actinomycetes</taxon>
        <taxon>Kitasatosporales</taxon>
        <taxon>Streptomycetaceae</taxon>
        <taxon>Streptomyces</taxon>
    </lineage>
</organism>
<proteinExistence type="predicted"/>
<dbReference type="InterPro" id="IPR043504">
    <property type="entry name" value="Peptidase_S1_PA_chymotrypsin"/>
</dbReference>
<dbReference type="EMBL" id="PYBW01000251">
    <property type="protein sequence ID" value="PYC63471.1"/>
    <property type="molecule type" value="Genomic_DNA"/>
</dbReference>